<accession>A0A6I2MDJ3</accession>
<evidence type="ECO:0000256" key="1">
    <source>
        <dbReference type="ARBA" id="ARBA00005417"/>
    </source>
</evidence>
<dbReference type="InterPro" id="IPR017871">
    <property type="entry name" value="ABC_transporter-like_CS"/>
</dbReference>
<protein>
    <submittedName>
        <fullName evidence="6">ATP-binding cassette domain-containing protein</fullName>
    </submittedName>
</protein>
<dbReference type="AlphaFoldDB" id="A0A6I2MDJ3"/>
<dbReference type="PANTHER" id="PTHR43335:SF4">
    <property type="entry name" value="ABC TRANSPORTER, ATP-BINDING PROTEIN"/>
    <property type="match status" value="1"/>
</dbReference>
<evidence type="ECO:0000313" key="6">
    <source>
        <dbReference type="EMBL" id="MRX54481.1"/>
    </source>
</evidence>
<dbReference type="InterPro" id="IPR003439">
    <property type="entry name" value="ABC_transporter-like_ATP-bd"/>
</dbReference>
<evidence type="ECO:0000259" key="5">
    <source>
        <dbReference type="PROSITE" id="PS50893"/>
    </source>
</evidence>
<comment type="similarity">
    <text evidence="1">Belongs to the ABC transporter superfamily.</text>
</comment>
<evidence type="ECO:0000256" key="2">
    <source>
        <dbReference type="ARBA" id="ARBA00022448"/>
    </source>
</evidence>
<keyword evidence="3" id="KW-0547">Nucleotide-binding</keyword>
<proteinExistence type="inferred from homology"/>
<evidence type="ECO:0000313" key="7">
    <source>
        <dbReference type="Proteomes" id="UP000441585"/>
    </source>
</evidence>
<name>A0A6I2MDJ3_9BACI</name>
<organism evidence="6 7">
    <name type="scientific">Metabacillus idriensis</name>
    <dbReference type="NCBI Taxonomy" id="324768"/>
    <lineage>
        <taxon>Bacteria</taxon>
        <taxon>Bacillati</taxon>
        <taxon>Bacillota</taxon>
        <taxon>Bacilli</taxon>
        <taxon>Bacillales</taxon>
        <taxon>Bacillaceae</taxon>
        <taxon>Metabacillus</taxon>
    </lineage>
</organism>
<feature type="domain" description="ABC transporter" evidence="5">
    <location>
        <begin position="6"/>
        <end position="234"/>
    </location>
</feature>
<gene>
    <name evidence="6" type="ORF">GJU41_10905</name>
</gene>
<dbReference type="Pfam" id="PF00005">
    <property type="entry name" value="ABC_tran"/>
    <property type="match status" value="1"/>
</dbReference>
<dbReference type="GO" id="GO:0005524">
    <property type="term" value="F:ATP binding"/>
    <property type="evidence" value="ECO:0007669"/>
    <property type="project" value="UniProtKB-KW"/>
</dbReference>
<dbReference type="Proteomes" id="UP000441585">
    <property type="component" value="Unassembled WGS sequence"/>
</dbReference>
<comment type="caution">
    <text evidence="6">The sequence shown here is derived from an EMBL/GenBank/DDBJ whole genome shotgun (WGS) entry which is preliminary data.</text>
</comment>
<keyword evidence="2" id="KW-0813">Transport</keyword>
<dbReference type="PROSITE" id="PS00211">
    <property type="entry name" value="ABC_TRANSPORTER_1"/>
    <property type="match status" value="1"/>
</dbReference>
<keyword evidence="4 6" id="KW-0067">ATP-binding</keyword>
<reference evidence="6 7" key="1">
    <citation type="submission" date="2019-11" db="EMBL/GenBank/DDBJ databases">
        <title>Bacillus idriensis genome.</title>
        <authorList>
            <person name="Konopka E.N."/>
            <person name="Newman J.D."/>
        </authorList>
    </citation>
    <scope>NUCLEOTIDE SEQUENCE [LARGE SCALE GENOMIC DNA]</scope>
    <source>
        <strain evidence="6 7">DSM 19097</strain>
    </source>
</reference>
<dbReference type="GO" id="GO:0016887">
    <property type="term" value="F:ATP hydrolysis activity"/>
    <property type="evidence" value="ECO:0007669"/>
    <property type="project" value="InterPro"/>
</dbReference>
<evidence type="ECO:0000256" key="4">
    <source>
        <dbReference type="ARBA" id="ARBA00022840"/>
    </source>
</evidence>
<dbReference type="InterPro" id="IPR003593">
    <property type="entry name" value="AAA+_ATPase"/>
</dbReference>
<dbReference type="PROSITE" id="PS50893">
    <property type="entry name" value="ABC_TRANSPORTER_2"/>
    <property type="match status" value="1"/>
</dbReference>
<dbReference type="InterPro" id="IPR027417">
    <property type="entry name" value="P-loop_NTPase"/>
</dbReference>
<dbReference type="SMART" id="SM00382">
    <property type="entry name" value="AAA"/>
    <property type="match status" value="1"/>
</dbReference>
<dbReference type="Gene3D" id="3.40.50.300">
    <property type="entry name" value="P-loop containing nucleotide triphosphate hydrolases"/>
    <property type="match status" value="1"/>
</dbReference>
<dbReference type="PANTHER" id="PTHR43335">
    <property type="entry name" value="ABC TRANSPORTER, ATP-BINDING PROTEIN"/>
    <property type="match status" value="1"/>
</dbReference>
<keyword evidence="7" id="KW-1185">Reference proteome</keyword>
<dbReference type="EMBL" id="WKKF01000002">
    <property type="protein sequence ID" value="MRX54481.1"/>
    <property type="molecule type" value="Genomic_DNA"/>
</dbReference>
<dbReference type="SUPFAM" id="SSF52540">
    <property type="entry name" value="P-loop containing nucleoside triphosphate hydrolases"/>
    <property type="match status" value="1"/>
</dbReference>
<dbReference type="RefSeq" id="WP_070877029.1">
    <property type="nucleotide sequence ID" value="NZ_CAJGAA010000002.1"/>
</dbReference>
<evidence type="ECO:0000256" key="3">
    <source>
        <dbReference type="ARBA" id="ARBA00022741"/>
    </source>
</evidence>
<sequence>MKKVILSVKNVDKSIGQKQLLHQISLDVYEGEIFGLLGPNGSGKTTLIRSILGLVKIDSGLITINQHSVHREFEKAISHAGAIVENPEFYPFMTGYQNLSHFAHMHGGISKKRIDDVVSLVHMGNAIHDKVETYSLGMRQRLGIAQAILHKPKLLILDEPTNGLDPSGIRELRTYLRELCEKENVSVIIASHLLKEVEELCTRAAIIRRGQIAAVNEIGKQKDELLKVGFELSEGKRAMQILKPQYSAVIHNNGISLLIKKEEIPKINQILVQGKIDVYSIQPFYKSLEDSFIELTEEMFHDEIN</sequence>